<protein>
    <submittedName>
        <fullName evidence="2">Uncharacterized protein</fullName>
    </submittedName>
</protein>
<comment type="caution">
    <text evidence="2">The sequence shown here is derived from an EMBL/GenBank/DDBJ whole genome shotgun (WGS) entry which is preliminary data.</text>
</comment>
<dbReference type="OrthoDB" id="418691at2759"/>
<sequence>MPPRDLVRRPLPVVGADSGGFATDEEAILNDAERRIEGMTARVSRIALPLQKGISSISRCFDTVRSGDPWRMTEEGCVKIEKCIESCELPMHTVNDAVEEEHGLLLNNLVTCVNRCVALEDVSKGDEAAVACATRCIGMHLAEDELNDAVDRVAEKIQYLRTGAKHGRWPAIPWQNDATCGPRFPGTADDLLASLKSAASQHKAEAMLHNEVKICSACGKACALTLDVIVARGDIKDTAKSYTDNVMMCFMLGVEKTSKYPLTIPIRAQSSSFLCYDDLLASSPCHLNVIPTEHYLPDWRWLLTRPREGLDIMESLYRVAKDVAMSQFISNPDFVKKLFSPSVVNEIMRDPGYFIDTYGMSGFNYPPSQMQIHLQFILPPLMPFHARLLAEDKHFHFLRFFEYRYVRKVLQSLVESSATVDLIGQSDAESVVDYIKDCTGVDYFTHHREMMSRFRHNNKIAANWRADDFEFAVISSGSSSTDATVISQRSGEEAPNKNAPAIQADDKLMLQNYGRPYSIMGAPTGTYYRICFMAHATGDPGYMVVGGVMYHILTAGNLCVGYQQRIAGLEEENRYLKKRLVEAALPARGVSLEQKATSYDDAAKPDVSDDVVSLLKGDVNVNFNGSRDVVSPLEGDTNVINTSGADEDKGANRWKLQK</sequence>
<evidence type="ECO:0000313" key="3">
    <source>
        <dbReference type="Proteomes" id="UP000541610"/>
    </source>
</evidence>
<evidence type="ECO:0000256" key="1">
    <source>
        <dbReference type="SAM" id="MobiDB-lite"/>
    </source>
</evidence>
<proteinExistence type="predicted"/>
<dbReference type="Proteomes" id="UP000541610">
    <property type="component" value="Unassembled WGS sequence"/>
</dbReference>
<gene>
    <name evidence="2" type="ORF">FOZ60_005980</name>
</gene>
<feature type="region of interest" description="Disordered" evidence="1">
    <location>
        <begin position="634"/>
        <end position="658"/>
    </location>
</feature>
<reference evidence="2 3" key="1">
    <citation type="submission" date="2020-04" db="EMBL/GenBank/DDBJ databases">
        <title>Perkinsus olseni comparative genomics.</title>
        <authorList>
            <person name="Bogema D.R."/>
        </authorList>
    </citation>
    <scope>NUCLEOTIDE SEQUENCE [LARGE SCALE GENOMIC DNA]</scope>
    <source>
        <strain evidence="2">00978-12</strain>
    </source>
</reference>
<evidence type="ECO:0000313" key="2">
    <source>
        <dbReference type="EMBL" id="KAF4685872.1"/>
    </source>
</evidence>
<accession>A0A7J6NPQ5</accession>
<dbReference type="EMBL" id="JABANP010000245">
    <property type="protein sequence ID" value="KAF4685872.1"/>
    <property type="molecule type" value="Genomic_DNA"/>
</dbReference>
<dbReference type="AlphaFoldDB" id="A0A7J6NPQ5"/>
<organism evidence="2 3">
    <name type="scientific">Perkinsus olseni</name>
    <name type="common">Perkinsus atlanticus</name>
    <dbReference type="NCBI Taxonomy" id="32597"/>
    <lineage>
        <taxon>Eukaryota</taxon>
        <taxon>Sar</taxon>
        <taxon>Alveolata</taxon>
        <taxon>Perkinsozoa</taxon>
        <taxon>Perkinsea</taxon>
        <taxon>Perkinsida</taxon>
        <taxon>Perkinsidae</taxon>
        <taxon>Perkinsus</taxon>
    </lineage>
</organism>
<name>A0A7J6NPQ5_PEROL</name>